<dbReference type="PANTHER" id="PTHR40055:SF1">
    <property type="entry name" value="TRANSCRIPTIONAL REGULATOR YGIV-RELATED"/>
    <property type="match status" value="1"/>
</dbReference>
<dbReference type="InterPro" id="IPR010499">
    <property type="entry name" value="AraC_E-bd"/>
</dbReference>
<organism evidence="2 3">
    <name type="scientific">Bacillus cytotoxicus</name>
    <dbReference type="NCBI Taxonomy" id="580165"/>
    <lineage>
        <taxon>Bacteria</taxon>
        <taxon>Bacillati</taxon>
        <taxon>Bacillota</taxon>
        <taxon>Bacilli</taxon>
        <taxon>Bacillales</taxon>
        <taxon>Bacillaceae</taxon>
        <taxon>Bacillus</taxon>
        <taxon>Bacillus cereus group</taxon>
    </lineage>
</organism>
<accession>A0AAX2CHR8</accession>
<evidence type="ECO:0000259" key="1">
    <source>
        <dbReference type="SMART" id="SM00871"/>
    </source>
</evidence>
<evidence type="ECO:0000313" key="3">
    <source>
        <dbReference type="Proteomes" id="UP000242164"/>
    </source>
</evidence>
<dbReference type="Proteomes" id="UP000242164">
    <property type="component" value="Unassembled WGS sequence"/>
</dbReference>
<proteinExistence type="predicted"/>
<dbReference type="InterPro" id="IPR011256">
    <property type="entry name" value="Reg_factor_effector_dom_sf"/>
</dbReference>
<dbReference type="Pfam" id="PF06445">
    <property type="entry name" value="GyrI-like"/>
    <property type="match status" value="1"/>
</dbReference>
<name>A0AAX2CHR8_9BACI</name>
<dbReference type="PANTHER" id="PTHR40055">
    <property type="entry name" value="TRANSCRIPTIONAL REGULATOR YGIV-RELATED"/>
    <property type="match status" value="1"/>
</dbReference>
<dbReference type="AlphaFoldDB" id="A0AAX2CHR8"/>
<sequence length="152" mass="17549">MNSKIENLPKYRIAYVRQVGPYGFGNVQTMEKLKNWAAEKKHLDETAIVLGISHDNPEITPPESCRYDACIVIEKNEPIDDFVAESELPGGKYAIYEVEHTAEAIQKAWIEIFSNLLNSDYEIDTRPVFERYMKKMVDNHLCEICVPIRAKR</sequence>
<gene>
    <name evidence="2" type="ORF">BCB44BAC_02427</name>
</gene>
<dbReference type="GeneID" id="33897420"/>
<dbReference type="EMBL" id="FMIK01000029">
    <property type="protein sequence ID" value="SCL94709.1"/>
    <property type="molecule type" value="Genomic_DNA"/>
</dbReference>
<dbReference type="RefSeq" id="WP_012094589.1">
    <property type="nucleotide sequence ID" value="NZ_CP024101.1"/>
</dbReference>
<protein>
    <submittedName>
        <fullName evidence="2">DNA Gyrase inhibitor</fullName>
    </submittedName>
</protein>
<evidence type="ECO:0000313" key="2">
    <source>
        <dbReference type="EMBL" id="SCL94709.1"/>
    </source>
</evidence>
<comment type="caution">
    <text evidence="2">The sequence shown here is derived from an EMBL/GenBank/DDBJ whole genome shotgun (WGS) entry which is preliminary data.</text>
</comment>
<dbReference type="InterPro" id="IPR050908">
    <property type="entry name" value="SmbC-like"/>
</dbReference>
<feature type="domain" description="AraC effector-binding" evidence="1">
    <location>
        <begin position="1"/>
        <end position="149"/>
    </location>
</feature>
<dbReference type="SMART" id="SM00871">
    <property type="entry name" value="AraC_E_bind"/>
    <property type="match status" value="1"/>
</dbReference>
<dbReference type="SUPFAM" id="SSF55136">
    <property type="entry name" value="Probable bacterial effector-binding domain"/>
    <property type="match status" value="1"/>
</dbReference>
<dbReference type="Gene3D" id="3.20.80.10">
    <property type="entry name" value="Regulatory factor, effector binding domain"/>
    <property type="match status" value="1"/>
</dbReference>
<dbReference type="InterPro" id="IPR029442">
    <property type="entry name" value="GyrI-like"/>
</dbReference>
<reference evidence="2 3" key="1">
    <citation type="submission" date="2016-08" db="EMBL/GenBank/DDBJ databases">
        <authorList>
            <person name="Loux V."/>
            <person name="Rue O."/>
        </authorList>
    </citation>
    <scope>NUCLEOTIDE SEQUENCE [LARGE SCALE GENOMIC DNA]</scope>
    <source>
        <strain evidence="2 3">AFSSA_08CEB44bac</strain>
    </source>
</reference>